<evidence type="ECO:0000256" key="1">
    <source>
        <dbReference type="SAM" id="Phobius"/>
    </source>
</evidence>
<accession>A0ABQ0CBN6</accession>
<sequence length="45" mass="5028">MTDYTPYVAAVYGLALLVYGGYTLLWRASCKKLERQLASLSQESP</sequence>
<evidence type="ECO:0000313" key="2">
    <source>
        <dbReference type="EMBL" id="GAB0058304.1"/>
    </source>
</evidence>
<evidence type="ECO:0000313" key="3">
    <source>
        <dbReference type="Proteomes" id="UP001628193"/>
    </source>
</evidence>
<reference evidence="2 3" key="2">
    <citation type="submission" date="2024-09" db="EMBL/GenBank/DDBJ databases">
        <title>Draft genome sequence of Candidatus Magnetaquicoccaceae bacterium FCR-1.</title>
        <authorList>
            <person name="Shimoshige H."/>
            <person name="Shimamura S."/>
            <person name="Taoka A."/>
            <person name="Kobayashi H."/>
            <person name="Maekawa T."/>
        </authorList>
    </citation>
    <scope>NUCLEOTIDE SEQUENCE [LARGE SCALE GENOMIC DNA]</scope>
    <source>
        <strain evidence="2 3">FCR-1</strain>
    </source>
</reference>
<dbReference type="RefSeq" id="WP_420905982.1">
    <property type="nucleotide sequence ID" value="NZ_BAAFGK010000004.1"/>
</dbReference>
<gene>
    <name evidence="2" type="ORF">SIID45300_02651</name>
</gene>
<feature type="transmembrane region" description="Helical" evidence="1">
    <location>
        <begin position="6"/>
        <end position="25"/>
    </location>
</feature>
<dbReference type="Proteomes" id="UP001628193">
    <property type="component" value="Unassembled WGS sequence"/>
</dbReference>
<name>A0ABQ0CBN6_9PROT</name>
<keyword evidence="1" id="KW-0472">Membrane</keyword>
<keyword evidence="3" id="KW-1185">Reference proteome</keyword>
<comment type="caution">
    <text evidence="2">The sequence shown here is derived from an EMBL/GenBank/DDBJ whole genome shotgun (WGS) entry which is preliminary data.</text>
</comment>
<keyword evidence="1" id="KW-0812">Transmembrane</keyword>
<proteinExistence type="predicted"/>
<keyword evidence="1" id="KW-1133">Transmembrane helix</keyword>
<organism evidence="2 3">
    <name type="scientific">Candidatus Magnetaquiglobus chichijimensis</name>
    <dbReference type="NCBI Taxonomy" id="3141448"/>
    <lineage>
        <taxon>Bacteria</taxon>
        <taxon>Pseudomonadati</taxon>
        <taxon>Pseudomonadota</taxon>
        <taxon>Magnetococcia</taxon>
        <taxon>Magnetococcales</taxon>
        <taxon>Candidatus Magnetaquicoccaceae</taxon>
        <taxon>Candidatus Magnetaquiglobus</taxon>
    </lineage>
</organism>
<dbReference type="EMBL" id="BAAFGK010000004">
    <property type="protein sequence ID" value="GAB0058304.1"/>
    <property type="molecule type" value="Genomic_DNA"/>
</dbReference>
<protein>
    <recommendedName>
        <fullName evidence="4">Heme exporter protein D</fullName>
    </recommendedName>
</protein>
<evidence type="ECO:0008006" key="4">
    <source>
        <dbReference type="Google" id="ProtNLM"/>
    </source>
</evidence>
<reference evidence="2 3" key="1">
    <citation type="submission" date="2024-05" db="EMBL/GenBank/DDBJ databases">
        <authorList>
            <consortium name="Candidatus Magnetaquicoccaceae bacterium FCR-1 genome sequencing consortium"/>
            <person name="Shimoshige H."/>
            <person name="Shimamura S."/>
            <person name="Taoka A."/>
            <person name="Kobayashi H."/>
            <person name="Maekawa T."/>
        </authorList>
    </citation>
    <scope>NUCLEOTIDE SEQUENCE [LARGE SCALE GENOMIC DNA]</scope>
    <source>
        <strain evidence="2 3">FCR-1</strain>
    </source>
</reference>